<dbReference type="PANTHER" id="PTHR42877:SF4">
    <property type="entry name" value="FAD_NAD(P)-BINDING DOMAIN-CONTAINING PROTEIN-RELATED"/>
    <property type="match status" value="1"/>
</dbReference>
<gene>
    <name evidence="1" type="ORF">CKJ54_13220</name>
</gene>
<dbReference type="InterPro" id="IPR051209">
    <property type="entry name" value="FAD-bind_Monooxygenase_sf"/>
</dbReference>
<dbReference type="Pfam" id="PF13738">
    <property type="entry name" value="Pyr_redox_3"/>
    <property type="match status" value="1"/>
</dbReference>
<proteinExistence type="predicted"/>
<dbReference type="PANTHER" id="PTHR42877">
    <property type="entry name" value="L-ORNITHINE N(5)-MONOOXYGENASE-RELATED"/>
    <property type="match status" value="1"/>
</dbReference>
<sequence length="542" mass="60462">MSAEVEIAIIGAGPGGISAGHHLLERGITDFVILERADDFGGTWRDNHYPGLAVDLPGVFYQLSFARNPDWSRVFPTGPEIGAYLRRTARDLGLYAHLKPGCTVLRQLWQQGDGRWRLEIAGGSTVSARFVINAVGGYIDTDRFTALPGVEDFAGTVLRPNDWDDGYDVSGKRVAVVGTGSSGVQIGSALAARAAHLDVYQRTPAWILPKIDFDVPEALKRVQRVPGVLALLNLIGRMLMDAFVVIPLVHVLSRLPERVLTTILPIYDIGWRAFYRALLRVVVDDPAYRRALVPRYGMYAKRPVISSTFLPALNRDTVNLITTPIQRVTKTGVLTQDSIHHPADLLVLATGYELYTDPETHRPGTVVGRDGFDLAEQFRRHGLRSYAGTCYPRVPNRWDLVGPRGYVGLAWTDWVETTAAHAVRMIELTRRSGPDTAVEVTQSAFDAWNARMDRRARTYHIYVTKCSPPFRTYFVNSHGETLYYRPQTIFGSRWFARHSPVSDYQFQTVGGSTEFAALGRETQALQTISTIPVRKKKESPIR</sequence>
<dbReference type="Gene3D" id="3.50.50.60">
    <property type="entry name" value="FAD/NAD(P)-binding domain"/>
    <property type="match status" value="2"/>
</dbReference>
<dbReference type="Proteomes" id="UP000216246">
    <property type="component" value="Chromosome"/>
</dbReference>
<protein>
    <submittedName>
        <fullName evidence="1">NAD(P)/FAD-dependent oxidoreductase</fullName>
    </submittedName>
</protein>
<organism evidence="1 2">
    <name type="scientific">Mycobacterium marseillense</name>
    <dbReference type="NCBI Taxonomy" id="701042"/>
    <lineage>
        <taxon>Bacteria</taxon>
        <taxon>Bacillati</taxon>
        <taxon>Actinomycetota</taxon>
        <taxon>Actinomycetes</taxon>
        <taxon>Mycobacteriales</taxon>
        <taxon>Mycobacteriaceae</taxon>
        <taxon>Mycobacterium</taxon>
        <taxon>Mycobacterium avium complex (MAC)</taxon>
    </lineage>
</organism>
<accession>A0AAC9YP91</accession>
<dbReference type="InterPro" id="IPR036188">
    <property type="entry name" value="FAD/NAD-bd_sf"/>
</dbReference>
<dbReference type="PRINTS" id="PR00411">
    <property type="entry name" value="PNDRDTASEI"/>
</dbReference>
<evidence type="ECO:0000313" key="1">
    <source>
        <dbReference type="EMBL" id="ASW93009.1"/>
    </source>
</evidence>
<dbReference type="EMBL" id="CP023147">
    <property type="protein sequence ID" value="ASW93009.1"/>
    <property type="molecule type" value="Genomic_DNA"/>
</dbReference>
<dbReference type="AlphaFoldDB" id="A0AAC9YP91"/>
<evidence type="ECO:0000313" key="2">
    <source>
        <dbReference type="Proteomes" id="UP000216246"/>
    </source>
</evidence>
<dbReference type="KEGG" id="mmal:CKJ54_13220"/>
<reference evidence="1 2" key="1">
    <citation type="submission" date="2017-08" db="EMBL/GenBank/DDBJ databases">
        <title>Phylogentic analysis of Mycobacterium avium complex whole genomes.</title>
        <authorList>
            <person name="Caverly L.J."/>
            <person name="Spilker T."/>
            <person name="LiPuma J."/>
        </authorList>
    </citation>
    <scope>NUCLEOTIDE SEQUENCE [LARGE SCALE GENOMIC DNA]</scope>
    <source>
        <strain evidence="1 2">FLAC0026</strain>
    </source>
</reference>
<dbReference type="PRINTS" id="PR00368">
    <property type="entry name" value="FADPNR"/>
</dbReference>
<dbReference type="RefSeq" id="WP_082991511.1">
    <property type="nucleotide sequence ID" value="NZ_JAEKMJ010000024.1"/>
</dbReference>
<name>A0AAC9YP91_9MYCO</name>
<dbReference type="SUPFAM" id="SSF51905">
    <property type="entry name" value="FAD/NAD(P)-binding domain"/>
    <property type="match status" value="2"/>
</dbReference>